<evidence type="ECO:0000256" key="1">
    <source>
        <dbReference type="SAM" id="MobiDB-lite"/>
    </source>
</evidence>
<protein>
    <submittedName>
        <fullName evidence="2">Uncharacterized protein</fullName>
    </submittedName>
</protein>
<gene>
    <name evidence="2" type="ORF">HAX54_040898</name>
</gene>
<accession>A0ABS8VPL8</accession>
<feature type="region of interest" description="Disordered" evidence="1">
    <location>
        <begin position="31"/>
        <end position="60"/>
    </location>
</feature>
<feature type="compositionally biased region" description="Basic and acidic residues" evidence="1">
    <location>
        <begin position="51"/>
        <end position="60"/>
    </location>
</feature>
<dbReference type="EMBL" id="JACEIK010005838">
    <property type="protein sequence ID" value="MCE0482277.1"/>
    <property type="molecule type" value="Genomic_DNA"/>
</dbReference>
<feature type="non-terminal residue" evidence="2">
    <location>
        <position position="60"/>
    </location>
</feature>
<evidence type="ECO:0000313" key="3">
    <source>
        <dbReference type="Proteomes" id="UP000823775"/>
    </source>
</evidence>
<reference evidence="2 3" key="1">
    <citation type="journal article" date="2021" name="BMC Genomics">
        <title>Datura genome reveals duplications of psychoactive alkaloid biosynthetic genes and high mutation rate following tissue culture.</title>
        <authorList>
            <person name="Rajewski A."/>
            <person name="Carter-House D."/>
            <person name="Stajich J."/>
            <person name="Litt A."/>
        </authorList>
    </citation>
    <scope>NUCLEOTIDE SEQUENCE [LARGE SCALE GENOMIC DNA]</scope>
    <source>
        <strain evidence="2">AR-01</strain>
    </source>
</reference>
<organism evidence="2 3">
    <name type="scientific">Datura stramonium</name>
    <name type="common">Jimsonweed</name>
    <name type="synonym">Common thornapple</name>
    <dbReference type="NCBI Taxonomy" id="4076"/>
    <lineage>
        <taxon>Eukaryota</taxon>
        <taxon>Viridiplantae</taxon>
        <taxon>Streptophyta</taxon>
        <taxon>Embryophyta</taxon>
        <taxon>Tracheophyta</taxon>
        <taxon>Spermatophyta</taxon>
        <taxon>Magnoliopsida</taxon>
        <taxon>eudicotyledons</taxon>
        <taxon>Gunneridae</taxon>
        <taxon>Pentapetalae</taxon>
        <taxon>asterids</taxon>
        <taxon>lamiids</taxon>
        <taxon>Solanales</taxon>
        <taxon>Solanaceae</taxon>
        <taxon>Solanoideae</taxon>
        <taxon>Datureae</taxon>
        <taxon>Datura</taxon>
    </lineage>
</organism>
<comment type="caution">
    <text evidence="2">The sequence shown here is derived from an EMBL/GenBank/DDBJ whole genome shotgun (WGS) entry which is preliminary data.</text>
</comment>
<evidence type="ECO:0000313" key="2">
    <source>
        <dbReference type="EMBL" id="MCE0482277.1"/>
    </source>
</evidence>
<dbReference type="Proteomes" id="UP000823775">
    <property type="component" value="Unassembled WGS sequence"/>
</dbReference>
<sequence length="60" mass="6549">MVKYPEVSGSQPEGELSCSCILSAARARWEHPNGHMSGSGSSEDEDSPTSELDKLRRLNE</sequence>
<proteinExistence type="predicted"/>
<name>A0ABS8VPL8_DATST</name>
<keyword evidence="3" id="KW-1185">Reference proteome</keyword>